<name>A0A7S8FCL8_9BACT</name>
<evidence type="ECO:0000259" key="1">
    <source>
        <dbReference type="Pfam" id="PF09994"/>
    </source>
</evidence>
<evidence type="ECO:0000313" key="2">
    <source>
        <dbReference type="EMBL" id="QPD03372.1"/>
    </source>
</evidence>
<dbReference type="KEGG" id="nkf:Nkreftii_001146"/>
<dbReference type="EMBL" id="CP047423">
    <property type="protein sequence ID" value="QPD03372.1"/>
    <property type="molecule type" value="Genomic_DNA"/>
</dbReference>
<dbReference type="PANTHER" id="PTHR33840:SF1">
    <property type="entry name" value="TLE1 PHOSPHOLIPASE DOMAIN-CONTAINING PROTEIN"/>
    <property type="match status" value="1"/>
</dbReference>
<dbReference type="SUPFAM" id="SSF53474">
    <property type="entry name" value="alpha/beta-Hydrolases"/>
    <property type="match status" value="1"/>
</dbReference>
<dbReference type="InterPro" id="IPR018712">
    <property type="entry name" value="Tle1-like_cat"/>
</dbReference>
<accession>A0A7S8FCL8</accession>
<protein>
    <recommendedName>
        <fullName evidence="1">T6SS Phospholipase effector Tle1-like catalytic domain-containing protein</fullName>
    </recommendedName>
</protein>
<gene>
    <name evidence="2" type="ORF">Nkreftii_001146</name>
</gene>
<feature type="domain" description="T6SS Phospholipase effector Tle1-like catalytic" evidence="1">
    <location>
        <begin position="105"/>
        <end position="205"/>
    </location>
</feature>
<reference evidence="2 3" key="1">
    <citation type="journal article" date="2020" name="ISME J.">
        <title>Enrichment and physiological characterization of a novel comammox Nitrospira indicates ammonium inhibition of complete nitrification.</title>
        <authorList>
            <person name="Sakoula D."/>
            <person name="Koch H."/>
            <person name="Frank J."/>
            <person name="Jetten M.S.M."/>
            <person name="van Kessel M.A.H.J."/>
            <person name="Lucker S."/>
        </authorList>
    </citation>
    <scope>NUCLEOTIDE SEQUENCE [LARGE SCALE GENOMIC DNA]</scope>
    <source>
        <strain evidence="2">Comreactor17</strain>
    </source>
</reference>
<proteinExistence type="predicted"/>
<sequence>MALYAFDGTWNEDEADEAKETNVLKFCKCLPLDMNVFYLEGVGTRLGFIGKLLGGMAGVGGPFRIARGLEQMRQYFAEGDRTVDIIGFSRGAALALHFANQVLEEQPGAEVRFLGLWDTVACFGLPGNDLNIGWHLTLPDNVKHCYHAMALDERRGNFCLTRIEPGKGGTIGDRLQEVWFRGVHSDVGGGQCPGLSNIALCWMLRRAKEAGLPVDEEKLRNYEALCDPNAKISKSFDPIKDPKRTINPGDWVHHTVEARAHSGGRVHNDPPAGVRIVHG</sequence>
<dbReference type="Proteomes" id="UP000593737">
    <property type="component" value="Chromosome"/>
</dbReference>
<dbReference type="InterPro" id="IPR029058">
    <property type="entry name" value="AB_hydrolase_fold"/>
</dbReference>
<feature type="domain" description="T6SS Phospholipase effector Tle1-like catalytic" evidence="1">
    <location>
        <begin position="5"/>
        <end position="96"/>
    </location>
</feature>
<evidence type="ECO:0000313" key="3">
    <source>
        <dbReference type="Proteomes" id="UP000593737"/>
    </source>
</evidence>
<organism evidence="2 3">
    <name type="scientific">Candidatus Nitrospira kreftii</name>
    <dbReference type="NCBI Taxonomy" id="2652173"/>
    <lineage>
        <taxon>Bacteria</taxon>
        <taxon>Pseudomonadati</taxon>
        <taxon>Nitrospirota</taxon>
        <taxon>Nitrospiria</taxon>
        <taxon>Nitrospirales</taxon>
        <taxon>Nitrospiraceae</taxon>
        <taxon>Nitrospira</taxon>
    </lineage>
</organism>
<dbReference type="AlphaFoldDB" id="A0A7S8FCL8"/>
<dbReference type="Pfam" id="PF09994">
    <property type="entry name" value="T6SS_Tle1-like_cat"/>
    <property type="match status" value="2"/>
</dbReference>
<dbReference type="PANTHER" id="PTHR33840">
    <property type="match status" value="1"/>
</dbReference>